<dbReference type="InterPro" id="IPR009897">
    <property type="entry name" value="Orthoreo_P17"/>
</dbReference>
<proteinExistence type="predicted"/>
<evidence type="ECO:0000313" key="1">
    <source>
        <dbReference type="EMBL" id="BAV18309.1"/>
    </source>
</evidence>
<name>A0A193PP45_9REOV</name>
<reference evidence="1" key="1">
    <citation type="submission" date="2016-06" db="EMBL/GenBank/DDBJ databases">
        <title>S1 gene of avian orthoreovirus isolated from Crow.</title>
        <authorList>
            <person name="Yamamoto E."/>
        </authorList>
    </citation>
    <scope>NUCLEOTIDE SEQUENCE</scope>
    <source>
        <strain evidence="1">ARV/Crow/Kagawa/P3/2012</strain>
    </source>
</reference>
<gene>
    <name evidence="1" type="primary">p17</name>
</gene>
<dbReference type="Pfam" id="PF07272">
    <property type="entry name" value="Orthoreo_P17"/>
    <property type="match status" value="1"/>
</dbReference>
<dbReference type="EMBL" id="LC164026">
    <property type="protein sequence ID" value="BAV18309.1"/>
    <property type="molecule type" value="Genomic_RNA"/>
</dbReference>
<organism evidence="1">
    <name type="scientific">Avian orthoreovirus</name>
    <dbReference type="NCBI Taxonomy" id="38170"/>
    <lineage>
        <taxon>Viruses</taxon>
        <taxon>Riboviria</taxon>
        <taxon>Orthornavirae</taxon>
        <taxon>Duplornaviricota</taxon>
        <taxon>Resentoviricetes</taxon>
        <taxon>Reovirales</taxon>
        <taxon>Spinareoviridae</taxon>
        <taxon>Orthoreovirus</taxon>
        <taxon>Orthoreovirus avis</taxon>
    </lineage>
</organism>
<sequence>MQSLRHTVFDVSRFEFSPIVFSECASPSFTAITASDPAKYFNIELQSNHPLYPDVCDILASPCEVHVSLIRRFALFSTLSSICEYDCALLNSCDAIYSLPPSSRTSRLVIHWDGRVNSITAKRSRGIDTLVDFERDYKLWRFDYDL</sequence>
<accession>A0A193PP45</accession>
<protein>
    <submittedName>
        <fullName evidence="1">Protein p17</fullName>
    </submittedName>
</protein>